<reference evidence="5 6" key="1">
    <citation type="submission" date="2019-07" db="EMBL/GenBank/DDBJ databases">
        <title>Finished genome of Venturia effusa.</title>
        <authorList>
            <person name="Young C.A."/>
            <person name="Cox M.P."/>
            <person name="Ganley A.R.D."/>
            <person name="David W.J."/>
        </authorList>
    </citation>
    <scope>NUCLEOTIDE SEQUENCE [LARGE SCALE GENOMIC DNA]</scope>
    <source>
        <strain evidence="6">albino</strain>
    </source>
</reference>
<accession>A0A517LB80</accession>
<sequence>MRSSWIANLGGCLFTAVACATTPAQIPLVQQHAANNRSVSPALFADLEELSRIVDIAYCVGGFGLGIEKPFTWNTGPLLSDSCGFIALSHPPAAPRIIIAFRGTYSMTNTIADLSTVPQEYVPYPGDEGDGNNPDEPKCTNCTVHTGFYTSWRHTRDEILPHVLLALEKYPGYSVTLVGHSLGGAVATFAGLEMLARGLNPTVTTFGEPRIGNQALADYVDFRFNLSRNSTAALTQDRQRFRRVTHVDDPVPLLPLEEWGYVPHGGEIFISKPDLPPGIADVHHCSGSEDPECLTGPEIQGSFWGVPTRFKLWQLFFAHRDYFWRLGLCVPLDIGYWTGHGGSE</sequence>
<feature type="chain" id="PRO_5022236456" description="Fungal lipase-type domain-containing protein" evidence="3">
    <location>
        <begin position="21"/>
        <end position="344"/>
    </location>
</feature>
<evidence type="ECO:0000259" key="4">
    <source>
        <dbReference type="Pfam" id="PF01764"/>
    </source>
</evidence>
<evidence type="ECO:0000313" key="5">
    <source>
        <dbReference type="EMBL" id="QDS72877.1"/>
    </source>
</evidence>
<dbReference type="InterPro" id="IPR029058">
    <property type="entry name" value="AB_hydrolase_fold"/>
</dbReference>
<dbReference type="GO" id="GO:0006629">
    <property type="term" value="P:lipid metabolic process"/>
    <property type="evidence" value="ECO:0007669"/>
    <property type="project" value="InterPro"/>
</dbReference>
<dbReference type="PROSITE" id="PS51257">
    <property type="entry name" value="PROKAR_LIPOPROTEIN"/>
    <property type="match status" value="1"/>
</dbReference>
<evidence type="ECO:0000256" key="2">
    <source>
        <dbReference type="ARBA" id="ARBA00022801"/>
    </source>
</evidence>
<dbReference type="PANTHER" id="PTHR46640:SF1">
    <property type="entry name" value="FUNGAL LIPASE-LIKE DOMAIN-CONTAINING PROTEIN-RELATED"/>
    <property type="match status" value="1"/>
</dbReference>
<keyword evidence="2" id="KW-0378">Hydrolase</keyword>
<feature type="signal peptide" evidence="3">
    <location>
        <begin position="1"/>
        <end position="20"/>
    </location>
</feature>
<dbReference type="OrthoDB" id="438440at2759"/>
<evidence type="ECO:0000256" key="1">
    <source>
        <dbReference type="ARBA" id="ARBA00022729"/>
    </source>
</evidence>
<dbReference type="Pfam" id="PF01764">
    <property type="entry name" value="Lipase_3"/>
    <property type="match status" value="1"/>
</dbReference>
<dbReference type="SUPFAM" id="SSF53474">
    <property type="entry name" value="alpha/beta-Hydrolases"/>
    <property type="match status" value="1"/>
</dbReference>
<dbReference type="AlphaFoldDB" id="A0A517LB80"/>
<dbReference type="PANTHER" id="PTHR46640">
    <property type="entry name" value="TRIACYLGLYCEROL LIPASE, PUTATIVE (AFU_ORTHOLOGUE AFUA_6G06510)-RELATED"/>
    <property type="match status" value="1"/>
</dbReference>
<dbReference type="GO" id="GO:0016787">
    <property type="term" value="F:hydrolase activity"/>
    <property type="evidence" value="ECO:0007669"/>
    <property type="project" value="UniProtKB-KW"/>
</dbReference>
<keyword evidence="6" id="KW-1185">Reference proteome</keyword>
<organism evidence="5 6">
    <name type="scientific">Venturia effusa</name>
    <dbReference type="NCBI Taxonomy" id="50376"/>
    <lineage>
        <taxon>Eukaryota</taxon>
        <taxon>Fungi</taxon>
        <taxon>Dikarya</taxon>
        <taxon>Ascomycota</taxon>
        <taxon>Pezizomycotina</taxon>
        <taxon>Dothideomycetes</taxon>
        <taxon>Pleosporomycetidae</taxon>
        <taxon>Venturiales</taxon>
        <taxon>Venturiaceae</taxon>
        <taxon>Venturia</taxon>
    </lineage>
</organism>
<evidence type="ECO:0000313" key="6">
    <source>
        <dbReference type="Proteomes" id="UP000316270"/>
    </source>
</evidence>
<dbReference type="STRING" id="50376.A0A517LB80"/>
<evidence type="ECO:0000256" key="3">
    <source>
        <dbReference type="SAM" id="SignalP"/>
    </source>
</evidence>
<dbReference type="InterPro" id="IPR002921">
    <property type="entry name" value="Fungal_lipase-type"/>
</dbReference>
<dbReference type="InterPro" id="IPR051299">
    <property type="entry name" value="AB_hydrolase_lip/est"/>
</dbReference>
<proteinExistence type="predicted"/>
<dbReference type="Gene3D" id="3.40.50.1820">
    <property type="entry name" value="alpha/beta hydrolase"/>
    <property type="match status" value="1"/>
</dbReference>
<dbReference type="EMBL" id="CP042192">
    <property type="protein sequence ID" value="QDS72877.1"/>
    <property type="molecule type" value="Genomic_DNA"/>
</dbReference>
<name>A0A517LB80_9PEZI</name>
<protein>
    <recommendedName>
        <fullName evidence="4">Fungal lipase-type domain-containing protein</fullName>
    </recommendedName>
</protein>
<gene>
    <name evidence="5" type="ORF">FKW77_007516</name>
</gene>
<dbReference type="Proteomes" id="UP000316270">
    <property type="component" value="Chromosome 8"/>
</dbReference>
<keyword evidence="1 3" id="KW-0732">Signal</keyword>
<dbReference type="CDD" id="cd00519">
    <property type="entry name" value="Lipase_3"/>
    <property type="match status" value="1"/>
</dbReference>
<feature type="domain" description="Fungal lipase-type" evidence="4">
    <location>
        <begin position="98"/>
        <end position="257"/>
    </location>
</feature>